<dbReference type="Proteomes" id="UP000639403">
    <property type="component" value="Unassembled WGS sequence"/>
</dbReference>
<keyword evidence="2" id="KW-0813">Transport</keyword>
<feature type="region of interest" description="Disordered" evidence="12">
    <location>
        <begin position="1"/>
        <end position="28"/>
    </location>
</feature>
<reference evidence="15" key="2">
    <citation type="journal article" name="Front. Microbiol.">
        <title>Degradative Capacity of Two Strains of Rhodonia placenta: From Phenotype to Genotype.</title>
        <authorList>
            <person name="Kolle M."/>
            <person name="Horta M.A.C."/>
            <person name="Nowrousian M."/>
            <person name="Ohm R.A."/>
            <person name="Benz J.P."/>
            <person name="Pilgard A."/>
        </authorList>
    </citation>
    <scope>NUCLEOTIDE SEQUENCE</scope>
    <source>
        <strain evidence="15">FPRL280</strain>
    </source>
</reference>
<comment type="subcellular location">
    <subcellularLocation>
        <location evidence="1">Membrane</location>
        <topology evidence="1">Multi-pass membrane protein</topology>
    </subcellularLocation>
</comment>
<dbReference type="EMBL" id="JADOXO010000343">
    <property type="protein sequence ID" value="KAF9806218.1"/>
    <property type="molecule type" value="Genomic_DNA"/>
</dbReference>
<keyword evidence="3" id="KW-0633">Potassium transport</keyword>
<dbReference type="Pfam" id="PF00520">
    <property type="entry name" value="Ion_trans"/>
    <property type="match status" value="1"/>
</dbReference>
<feature type="transmembrane region" description="Helical" evidence="13">
    <location>
        <begin position="105"/>
        <end position="124"/>
    </location>
</feature>
<evidence type="ECO:0000256" key="1">
    <source>
        <dbReference type="ARBA" id="ARBA00004141"/>
    </source>
</evidence>
<evidence type="ECO:0000256" key="6">
    <source>
        <dbReference type="ARBA" id="ARBA00022882"/>
    </source>
</evidence>
<organism evidence="15 16">
    <name type="scientific">Rhodonia placenta</name>
    <dbReference type="NCBI Taxonomy" id="104341"/>
    <lineage>
        <taxon>Eukaryota</taxon>
        <taxon>Fungi</taxon>
        <taxon>Dikarya</taxon>
        <taxon>Basidiomycota</taxon>
        <taxon>Agaricomycotina</taxon>
        <taxon>Agaricomycetes</taxon>
        <taxon>Polyporales</taxon>
        <taxon>Adustoporiaceae</taxon>
        <taxon>Rhodonia</taxon>
    </lineage>
</organism>
<keyword evidence="7" id="KW-0630">Potassium</keyword>
<dbReference type="InterPro" id="IPR027359">
    <property type="entry name" value="Volt_channel_dom_sf"/>
</dbReference>
<evidence type="ECO:0000313" key="16">
    <source>
        <dbReference type="Proteomes" id="UP000639403"/>
    </source>
</evidence>
<evidence type="ECO:0000313" key="15">
    <source>
        <dbReference type="EMBL" id="KAF9806218.1"/>
    </source>
</evidence>
<name>A0A8H7TZ20_9APHY</name>
<dbReference type="InterPro" id="IPR028325">
    <property type="entry name" value="VG_K_chnl"/>
</dbReference>
<evidence type="ECO:0000256" key="2">
    <source>
        <dbReference type="ARBA" id="ARBA00022448"/>
    </source>
</evidence>
<keyword evidence="9" id="KW-0406">Ion transport</keyword>
<evidence type="ECO:0000256" key="5">
    <source>
        <dbReference type="ARBA" id="ARBA00022826"/>
    </source>
</evidence>
<dbReference type="PANTHER" id="PTHR11537:SF254">
    <property type="entry name" value="POTASSIUM VOLTAGE-GATED CHANNEL PROTEIN SHAB"/>
    <property type="match status" value="1"/>
</dbReference>
<feature type="domain" description="Ion transport" evidence="14">
    <location>
        <begin position="75"/>
        <end position="299"/>
    </location>
</feature>
<proteinExistence type="predicted"/>
<evidence type="ECO:0000256" key="3">
    <source>
        <dbReference type="ARBA" id="ARBA00022538"/>
    </source>
</evidence>
<keyword evidence="10 13" id="KW-0472">Membrane</keyword>
<feature type="transmembrane region" description="Helical" evidence="13">
    <location>
        <begin position="275"/>
        <end position="295"/>
    </location>
</feature>
<dbReference type="Gene3D" id="1.20.120.350">
    <property type="entry name" value="Voltage-gated potassium channels. Chain C"/>
    <property type="match status" value="1"/>
</dbReference>
<keyword evidence="11" id="KW-0407">Ion channel</keyword>
<protein>
    <recommendedName>
        <fullName evidence="14">Ion transport domain-containing protein</fullName>
    </recommendedName>
</protein>
<keyword evidence="8 13" id="KW-1133">Transmembrane helix</keyword>
<keyword evidence="4 13" id="KW-0812">Transmembrane</keyword>
<evidence type="ECO:0000256" key="11">
    <source>
        <dbReference type="ARBA" id="ARBA00023303"/>
    </source>
</evidence>
<feature type="transmembrane region" description="Helical" evidence="13">
    <location>
        <begin position="210"/>
        <end position="231"/>
    </location>
</feature>
<evidence type="ECO:0000256" key="10">
    <source>
        <dbReference type="ARBA" id="ARBA00023136"/>
    </source>
</evidence>
<dbReference type="GO" id="GO:0005249">
    <property type="term" value="F:voltage-gated potassium channel activity"/>
    <property type="evidence" value="ECO:0007669"/>
    <property type="project" value="InterPro"/>
</dbReference>
<feature type="transmembrane region" description="Helical" evidence="13">
    <location>
        <begin position="136"/>
        <end position="157"/>
    </location>
</feature>
<dbReference type="Gene3D" id="1.10.287.70">
    <property type="match status" value="1"/>
</dbReference>
<reference evidence="15" key="1">
    <citation type="submission" date="2020-11" db="EMBL/GenBank/DDBJ databases">
        <authorList>
            <person name="Koelle M."/>
            <person name="Horta M.A.C."/>
            <person name="Nowrousian M."/>
            <person name="Ohm R.A."/>
            <person name="Benz P."/>
            <person name="Pilgard A."/>
        </authorList>
    </citation>
    <scope>NUCLEOTIDE SEQUENCE</scope>
    <source>
        <strain evidence="15">FPRL280</strain>
    </source>
</reference>
<evidence type="ECO:0000256" key="4">
    <source>
        <dbReference type="ARBA" id="ARBA00022692"/>
    </source>
</evidence>
<dbReference type="PRINTS" id="PR00169">
    <property type="entry name" value="KCHANNEL"/>
</dbReference>
<dbReference type="PANTHER" id="PTHR11537">
    <property type="entry name" value="VOLTAGE-GATED POTASSIUM CHANNEL"/>
    <property type="match status" value="1"/>
</dbReference>
<dbReference type="AlphaFoldDB" id="A0A8H7TZ20"/>
<evidence type="ECO:0000256" key="9">
    <source>
        <dbReference type="ARBA" id="ARBA00023065"/>
    </source>
</evidence>
<keyword evidence="6" id="KW-0851">Voltage-gated channel</keyword>
<comment type="caution">
    <text evidence="15">The sequence shown here is derived from an EMBL/GenBank/DDBJ whole genome shotgun (WGS) entry which is preliminary data.</text>
</comment>
<accession>A0A8H7TZ20</accession>
<sequence length="784" mass="88198">MSESIPLARVRSPAAARSDYARVDPEDTEQEAELHHVSSYDSMEDDARLSAIHPPWKRNLYMLVERPTSSFSAFVVHVLTTSLIVISAVVTVLETIPSFHSIPPQIWFGLETALVVLFTVEYVARCVAHSADLWTFFRWFGSFFALIDLLGILPYYIEIALHQDTATFFRFTILRTFRLLRVFRPFRHNNTILLTIEVMYLSFRRSQHALLALSFFVVMVLVVFSTLLYFAERGTWDEVLGTFINSDGDPSQFAVPITTVGYGEITPRSFLGRLITLPLLVFGLLLIALPTFVLGREFSMIWEMMKEDQVSHEDVFNAHGIDPLASPTLARQRSISVHSIRADPSAVTADLWRHPRDEPGTLHTSTGHDFQETQALRAQIAELKTTVDMQGAMLRRILDALEARGKRDTFLFILPGYLQAIEMSSTPPPGTQSLAVNMSTNMQRGLQRGRGQHKTYAPGKRRMELMPSVSRSSGLDKDGDALRDHKVQEEYRVFIEGKTVATGKLREGLLSSKRSDAFSLEVYETSLCLSVIFGNTKQTASILSHLLPHLYSASPFSPPSASHSPLPNVILSLLHELLESYPSQSRYFERLYSLPRAFIPRDSEEYRWVNDLARCLRRRSYANLEELTCRHAFTSFFLKSDQSASETSKTQDATLIDAKNANFWAGAPAHLALEAACVLIDALRAKARETTWLVLRSAYRELHCLPSCSDNVELKPDTGTVSSTAHWLIHSLALHSVTSGLEHTESADKLVNEWLAERCTAGEVRRKDGAGMEGRWIVCKVVAK</sequence>
<dbReference type="SUPFAM" id="SSF81324">
    <property type="entry name" value="Voltage-gated potassium channels"/>
    <property type="match status" value="1"/>
</dbReference>
<feature type="transmembrane region" description="Helical" evidence="13">
    <location>
        <begin position="71"/>
        <end position="93"/>
    </location>
</feature>
<dbReference type="InterPro" id="IPR005821">
    <property type="entry name" value="Ion_trans_dom"/>
</dbReference>
<dbReference type="GO" id="GO:0008076">
    <property type="term" value="C:voltage-gated potassium channel complex"/>
    <property type="evidence" value="ECO:0007669"/>
    <property type="project" value="InterPro"/>
</dbReference>
<evidence type="ECO:0000259" key="14">
    <source>
        <dbReference type="Pfam" id="PF00520"/>
    </source>
</evidence>
<gene>
    <name evidence="15" type="ORF">IEO21_08780</name>
</gene>
<evidence type="ECO:0000256" key="7">
    <source>
        <dbReference type="ARBA" id="ARBA00022958"/>
    </source>
</evidence>
<dbReference type="GO" id="GO:0001508">
    <property type="term" value="P:action potential"/>
    <property type="evidence" value="ECO:0007669"/>
    <property type="project" value="TreeGrafter"/>
</dbReference>
<keyword evidence="5" id="KW-0631">Potassium channel</keyword>
<evidence type="ECO:0000256" key="13">
    <source>
        <dbReference type="SAM" id="Phobius"/>
    </source>
</evidence>
<evidence type="ECO:0000256" key="12">
    <source>
        <dbReference type="SAM" id="MobiDB-lite"/>
    </source>
</evidence>
<evidence type="ECO:0000256" key="8">
    <source>
        <dbReference type="ARBA" id="ARBA00022989"/>
    </source>
</evidence>